<reference evidence="2 3" key="1">
    <citation type="submission" date="2021-07" db="EMBL/GenBank/DDBJ databases">
        <title>The Aristolochia fimbriata genome: insights into angiosperm evolution, floral development and chemical biosynthesis.</title>
        <authorList>
            <person name="Jiao Y."/>
        </authorList>
    </citation>
    <scope>NUCLEOTIDE SEQUENCE [LARGE SCALE GENOMIC DNA]</scope>
    <source>
        <strain evidence="2">IBCAS-2021</strain>
        <tissue evidence="2">Leaf</tissue>
    </source>
</reference>
<evidence type="ECO:0000313" key="2">
    <source>
        <dbReference type="EMBL" id="KAG9447643.1"/>
    </source>
</evidence>
<feature type="compositionally biased region" description="Polar residues" evidence="1">
    <location>
        <begin position="7"/>
        <end position="16"/>
    </location>
</feature>
<feature type="compositionally biased region" description="Gly residues" evidence="1">
    <location>
        <begin position="38"/>
        <end position="52"/>
    </location>
</feature>
<gene>
    <name evidence="2" type="ORF">H6P81_013771</name>
</gene>
<accession>A0AAV7EFV9</accession>
<keyword evidence="3" id="KW-1185">Reference proteome</keyword>
<comment type="caution">
    <text evidence="2">The sequence shown here is derived from an EMBL/GenBank/DDBJ whole genome shotgun (WGS) entry which is preliminary data.</text>
</comment>
<sequence length="164" mass="18016">MLRYSRFPNSCVTSDSRYLPRPGREDRGLGKGARHGARPGGSARGLGTGARHGGSARVKGKKGRTERSQRLLGLSKIREARRQMRAPTDEGEEGAVKYPFNGIWREARSGELHPLLPFTPCTSLKTVPAAVKAGRVVHVLGEVDQWCPPPTASRPFFFFISSFE</sequence>
<protein>
    <submittedName>
        <fullName evidence="2">Uncharacterized protein</fullName>
    </submittedName>
</protein>
<dbReference type="AlphaFoldDB" id="A0AAV7EFV9"/>
<dbReference type="Proteomes" id="UP000825729">
    <property type="component" value="Unassembled WGS sequence"/>
</dbReference>
<organism evidence="2 3">
    <name type="scientific">Aristolochia fimbriata</name>
    <name type="common">White veined hardy Dutchman's pipe vine</name>
    <dbReference type="NCBI Taxonomy" id="158543"/>
    <lineage>
        <taxon>Eukaryota</taxon>
        <taxon>Viridiplantae</taxon>
        <taxon>Streptophyta</taxon>
        <taxon>Embryophyta</taxon>
        <taxon>Tracheophyta</taxon>
        <taxon>Spermatophyta</taxon>
        <taxon>Magnoliopsida</taxon>
        <taxon>Magnoliidae</taxon>
        <taxon>Piperales</taxon>
        <taxon>Aristolochiaceae</taxon>
        <taxon>Aristolochia</taxon>
    </lineage>
</organism>
<evidence type="ECO:0000256" key="1">
    <source>
        <dbReference type="SAM" id="MobiDB-lite"/>
    </source>
</evidence>
<dbReference type="EMBL" id="JAINDJ010000005">
    <property type="protein sequence ID" value="KAG9447643.1"/>
    <property type="molecule type" value="Genomic_DNA"/>
</dbReference>
<evidence type="ECO:0000313" key="3">
    <source>
        <dbReference type="Proteomes" id="UP000825729"/>
    </source>
</evidence>
<name>A0AAV7EFV9_ARIFI</name>
<feature type="region of interest" description="Disordered" evidence="1">
    <location>
        <begin position="1"/>
        <end position="69"/>
    </location>
</feature>
<proteinExistence type="predicted"/>